<keyword evidence="3" id="KW-0813">Transport</keyword>
<name>A0ABP3YJ20_9PSEU</name>
<evidence type="ECO:0000313" key="7">
    <source>
        <dbReference type="EMBL" id="GAA0895480.1"/>
    </source>
</evidence>
<dbReference type="InterPro" id="IPR006311">
    <property type="entry name" value="TAT_signal"/>
</dbReference>
<dbReference type="Proteomes" id="UP001499967">
    <property type="component" value="Unassembled WGS sequence"/>
</dbReference>
<proteinExistence type="inferred from homology"/>
<feature type="domain" description="Solute-binding protein family 5" evidence="6">
    <location>
        <begin position="82"/>
        <end position="422"/>
    </location>
</feature>
<gene>
    <name evidence="7" type="ORF">GCM10009559_51350</name>
</gene>
<dbReference type="InterPro" id="IPR000914">
    <property type="entry name" value="SBP_5_dom"/>
</dbReference>
<reference evidence="8" key="1">
    <citation type="journal article" date="2019" name="Int. J. Syst. Evol. Microbiol.">
        <title>The Global Catalogue of Microorganisms (GCM) 10K type strain sequencing project: providing services to taxonomists for standard genome sequencing and annotation.</title>
        <authorList>
            <consortium name="The Broad Institute Genomics Platform"/>
            <consortium name="The Broad Institute Genome Sequencing Center for Infectious Disease"/>
            <person name="Wu L."/>
            <person name="Ma J."/>
        </authorList>
    </citation>
    <scope>NUCLEOTIDE SEQUENCE [LARGE SCALE GENOMIC DNA]</scope>
    <source>
        <strain evidence="8">JCM 11117</strain>
    </source>
</reference>
<feature type="signal peptide" evidence="5">
    <location>
        <begin position="1"/>
        <end position="34"/>
    </location>
</feature>
<evidence type="ECO:0000256" key="3">
    <source>
        <dbReference type="ARBA" id="ARBA00022448"/>
    </source>
</evidence>
<protein>
    <submittedName>
        <fullName evidence="7">ABC transporter substrate-binding protein</fullName>
    </submittedName>
</protein>
<evidence type="ECO:0000256" key="4">
    <source>
        <dbReference type="ARBA" id="ARBA00022729"/>
    </source>
</evidence>
<dbReference type="Gene3D" id="3.10.105.10">
    <property type="entry name" value="Dipeptide-binding Protein, Domain 3"/>
    <property type="match status" value="1"/>
</dbReference>
<dbReference type="PROSITE" id="PS51318">
    <property type="entry name" value="TAT"/>
    <property type="match status" value="1"/>
</dbReference>
<keyword evidence="4 5" id="KW-0732">Signal</keyword>
<keyword evidence="8" id="KW-1185">Reference proteome</keyword>
<comment type="subcellular location">
    <subcellularLocation>
        <location evidence="1">Cell envelope</location>
    </subcellularLocation>
</comment>
<dbReference type="PROSITE" id="PS51257">
    <property type="entry name" value="PROKAR_LIPOPROTEIN"/>
    <property type="match status" value="1"/>
</dbReference>
<comment type="similarity">
    <text evidence="2">Belongs to the bacterial solute-binding protein 5 family.</text>
</comment>
<comment type="caution">
    <text evidence="7">The sequence shown here is derived from an EMBL/GenBank/DDBJ whole genome shotgun (WGS) entry which is preliminary data.</text>
</comment>
<dbReference type="RefSeq" id="WP_343944131.1">
    <property type="nucleotide sequence ID" value="NZ_BAAAHP010000161.1"/>
</dbReference>
<dbReference type="Pfam" id="PF00496">
    <property type="entry name" value="SBP_bac_5"/>
    <property type="match status" value="1"/>
</dbReference>
<evidence type="ECO:0000313" key="8">
    <source>
        <dbReference type="Proteomes" id="UP001499967"/>
    </source>
</evidence>
<dbReference type="SUPFAM" id="SSF53850">
    <property type="entry name" value="Periplasmic binding protein-like II"/>
    <property type="match status" value="1"/>
</dbReference>
<accession>A0ABP3YJ20</accession>
<dbReference type="Gene3D" id="3.40.190.10">
    <property type="entry name" value="Periplasmic binding protein-like II"/>
    <property type="match status" value="1"/>
</dbReference>
<organism evidence="7 8">
    <name type="scientific">Pseudonocardia zijingensis</name>
    <dbReference type="NCBI Taxonomy" id="153376"/>
    <lineage>
        <taxon>Bacteria</taxon>
        <taxon>Bacillati</taxon>
        <taxon>Actinomycetota</taxon>
        <taxon>Actinomycetes</taxon>
        <taxon>Pseudonocardiales</taxon>
        <taxon>Pseudonocardiaceae</taxon>
        <taxon>Pseudonocardia</taxon>
    </lineage>
</organism>
<evidence type="ECO:0000259" key="6">
    <source>
        <dbReference type="Pfam" id="PF00496"/>
    </source>
</evidence>
<sequence length="525" mass="55279">MTSFTRSVVRRPALALAALALAVGSLTGCGGASAAGGDTTLDIQFAGPPITGLDPAKSGGGGSMIYSTLAYDPLIFMQPDGTLVPDLAESWRWADDGYTAFELTLRTGVKFSDGTEMTAEGVAQWLKYFKEGKATQSSNLATMTEARAVDATTVQITLSEPDPDFPALLSQQYPTGLVAAPAGMNEPGSLDAATNGTGPYTLDPAETVTGDHYTYVPNPHYWNPNGIVYDKVVVHVISDPNTIVSAMSAGQLDIALGSPSTATTAESAGIEVQSVPGRVVGLYLLDREGTLAPELGDVKVRQAINYAIDRESISAALNPDGFADPTSQMGLPQQVGFDPALDTIYPYDPQKARQLLAEAGHPDGISFEVTCASVLNLCPYAQAVATSLASAGITMTINEESEVSSFNQKFAGGEAPAVMFQSAGPAFRMARGLTRPDVLANPFDTQDPEIEAAYQQLATTGEDAAGPAWQALVRLLADRGWFAPVERPHTVVFSKGVDNVTVTERFPGYYAAIDPTGTHTWRPAP</sequence>
<dbReference type="PANTHER" id="PTHR30290:SF10">
    <property type="entry name" value="PERIPLASMIC OLIGOPEPTIDE-BINDING PROTEIN-RELATED"/>
    <property type="match status" value="1"/>
</dbReference>
<evidence type="ECO:0000256" key="5">
    <source>
        <dbReference type="SAM" id="SignalP"/>
    </source>
</evidence>
<evidence type="ECO:0000256" key="2">
    <source>
        <dbReference type="ARBA" id="ARBA00005695"/>
    </source>
</evidence>
<dbReference type="EMBL" id="BAAAHP010000161">
    <property type="protein sequence ID" value="GAA0895480.1"/>
    <property type="molecule type" value="Genomic_DNA"/>
</dbReference>
<evidence type="ECO:0000256" key="1">
    <source>
        <dbReference type="ARBA" id="ARBA00004196"/>
    </source>
</evidence>
<dbReference type="InterPro" id="IPR039424">
    <property type="entry name" value="SBP_5"/>
</dbReference>
<dbReference type="PANTHER" id="PTHR30290">
    <property type="entry name" value="PERIPLASMIC BINDING COMPONENT OF ABC TRANSPORTER"/>
    <property type="match status" value="1"/>
</dbReference>
<feature type="chain" id="PRO_5045667720" evidence="5">
    <location>
        <begin position="35"/>
        <end position="525"/>
    </location>
</feature>